<feature type="domain" description="5'-3' DNA helicase ZGRF1-like N-terminal" evidence="2">
    <location>
        <begin position="11"/>
        <end position="100"/>
    </location>
</feature>
<feature type="region of interest" description="Disordered" evidence="1">
    <location>
        <begin position="119"/>
        <end position="138"/>
    </location>
</feature>
<dbReference type="AlphaFoldDB" id="A0A0C7MUX3"/>
<organism evidence="3 4">
    <name type="scientific">Lachancea lanzarotensis</name>
    <dbReference type="NCBI Taxonomy" id="1245769"/>
    <lineage>
        <taxon>Eukaryota</taxon>
        <taxon>Fungi</taxon>
        <taxon>Dikarya</taxon>
        <taxon>Ascomycota</taxon>
        <taxon>Saccharomycotina</taxon>
        <taxon>Saccharomycetes</taxon>
        <taxon>Saccharomycetales</taxon>
        <taxon>Saccharomycetaceae</taxon>
        <taxon>Lachancea</taxon>
    </lineage>
</organism>
<dbReference type="RefSeq" id="XP_022629873.1">
    <property type="nucleotide sequence ID" value="XM_022771278.1"/>
</dbReference>
<dbReference type="Pfam" id="PF10382">
    <property type="entry name" value="ZGRF1-like_N"/>
    <property type="match status" value="1"/>
</dbReference>
<name>A0A0C7MUX3_9SACH</name>
<accession>A0A0C7MUX3</accession>
<dbReference type="HOGENOM" id="CLU_073665_0_0_1"/>
<gene>
    <name evidence="3" type="ORF">LALA0_S08e07712g</name>
</gene>
<reference evidence="3 4" key="1">
    <citation type="submission" date="2014-12" db="EMBL/GenBank/DDBJ databases">
        <authorList>
            <person name="Neuveglise Cecile"/>
        </authorList>
    </citation>
    <scope>NUCLEOTIDE SEQUENCE [LARGE SCALE GENOMIC DNA]</scope>
    <source>
        <strain evidence="3 4">CBS 12615</strain>
    </source>
</reference>
<evidence type="ECO:0000256" key="1">
    <source>
        <dbReference type="SAM" id="MobiDB-lite"/>
    </source>
</evidence>
<protein>
    <submittedName>
        <fullName evidence="3">LALA0S08e07712g1_1</fullName>
    </submittedName>
</protein>
<dbReference type="GeneID" id="34687178"/>
<dbReference type="InterPro" id="IPR018838">
    <property type="entry name" value="ZGRF1-like_N"/>
</dbReference>
<dbReference type="OrthoDB" id="6513042at2759"/>
<feature type="compositionally biased region" description="Low complexity" evidence="1">
    <location>
        <begin position="127"/>
        <end position="138"/>
    </location>
</feature>
<dbReference type="EMBL" id="LN736367">
    <property type="protein sequence ID" value="CEP63661.1"/>
    <property type="molecule type" value="Genomic_DNA"/>
</dbReference>
<evidence type="ECO:0000313" key="3">
    <source>
        <dbReference type="EMBL" id="CEP63661.1"/>
    </source>
</evidence>
<keyword evidence="4" id="KW-1185">Reference proteome</keyword>
<proteinExistence type="predicted"/>
<evidence type="ECO:0000259" key="2">
    <source>
        <dbReference type="Pfam" id="PF10382"/>
    </source>
</evidence>
<sequence>MATYGTQISHVREYYCQYTDQIHKKHKSWHDGTMKFYQLNHKFQLFSIDGGMLLGSTIITNSRRVEYILDANGFNKEEHKIFGQFLVMIDRLQCEYDRDISGKARKTSASYNVKKYIEDVGHPENGNSNPSNTSTPVVRHNDSLALKFNKPFRRPLAKRPQNKVPVKQRALTSSKPVYNEKGLELNTPVLKNEKSYSTIENAPVSLTIDMSGSKKSIRASRFHSGNQDQTEQLLDLKVTSKLNKKCPNHKLQRQLSLPETKPIEPISPTLRAATQFRVHRKSILLKHDPIVLGKRHSINK</sequence>
<evidence type="ECO:0000313" key="4">
    <source>
        <dbReference type="Proteomes" id="UP000054304"/>
    </source>
</evidence>
<dbReference type="STRING" id="1245769.A0A0C7MUX3"/>
<dbReference type="Proteomes" id="UP000054304">
    <property type="component" value="Unassembled WGS sequence"/>
</dbReference>